<keyword evidence="4" id="KW-1185">Reference proteome</keyword>
<accession>A0AAI9UL46</accession>
<reference evidence="3 4" key="1">
    <citation type="submission" date="2016-10" db="EMBL/GenBank/DDBJ databases">
        <title>The genome sequence of Colletotrichum fioriniae PJ7.</title>
        <authorList>
            <person name="Baroncelli R."/>
        </authorList>
    </citation>
    <scope>NUCLEOTIDE SEQUENCE [LARGE SCALE GENOMIC DNA]</scope>
    <source>
        <strain evidence="3">Col 31</strain>
    </source>
</reference>
<evidence type="ECO:0000313" key="4">
    <source>
        <dbReference type="Proteomes" id="UP001239795"/>
    </source>
</evidence>
<evidence type="ECO:0000256" key="2">
    <source>
        <dbReference type="SAM" id="SignalP"/>
    </source>
</evidence>
<feature type="signal peptide" evidence="2">
    <location>
        <begin position="1"/>
        <end position="23"/>
    </location>
</feature>
<evidence type="ECO:0000313" key="3">
    <source>
        <dbReference type="EMBL" id="KAK1459106.1"/>
    </source>
</evidence>
<dbReference type="Proteomes" id="UP001239795">
    <property type="component" value="Unassembled WGS sequence"/>
</dbReference>
<name>A0AAI9UL46_9PEZI</name>
<gene>
    <name evidence="3" type="ORF">CMEL01_02105</name>
</gene>
<feature type="chain" id="PRO_5042602043" evidence="2">
    <location>
        <begin position="24"/>
        <end position="79"/>
    </location>
</feature>
<proteinExistence type="predicted"/>
<sequence>MSEDGLSFMLLFFLSLLLYATETLRERMFDLLPQEEKTRPRKKKKAETYEANGVEATLRRVGSRSRRDTTQRHLNTGTV</sequence>
<protein>
    <submittedName>
        <fullName evidence="3">Uncharacterized protein</fullName>
    </submittedName>
</protein>
<feature type="region of interest" description="Disordered" evidence="1">
    <location>
        <begin position="59"/>
        <end position="79"/>
    </location>
</feature>
<organism evidence="3 4">
    <name type="scientific">Colletotrichum melonis</name>
    <dbReference type="NCBI Taxonomy" id="1209925"/>
    <lineage>
        <taxon>Eukaryota</taxon>
        <taxon>Fungi</taxon>
        <taxon>Dikarya</taxon>
        <taxon>Ascomycota</taxon>
        <taxon>Pezizomycotina</taxon>
        <taxon>Sordariomycetes</taxon>
        <taxon>Hypocreomycetidae</taxon>
        <taxon>Glomerellales</taxon>
        <taxon>Glomerellaceae</taxon>
        <taxon>Colletotrichum</taxon>
        <taxon>Colletotrichum acutatum species complex</taxon>
    </lineage>
</organism>
<evidence type="ECO:0000256" key="1">
    <source>
        <dbReference type="SAM" id="MobiDB-lite"/>
    </source>
</evidence>
<comment type="caution">
    <text evidence="3">The sequence shown here is derived from an EMBL/GenBank/DDBJ whole genome shotgun (WGS) entry which is preliminary data.</text>
</comment>
<dbReference type="EMBL" id="MLGG01000013">
    <property type="protein sequence ID" value="KAK1459106.1"/>
    <property type="molecule type" value="Genomic_DNA"/>
</dbReference>
<keyword evidence="2" id="KW-0732">Signal</keyword>
<dbReference type="AlphaFoldDB" id="A0AAI9UL46"/>